<gene>
    <name evidence="1" type="ORF">MESS2_790011</name>
</gene>
<name>M5EUN9_9HYPH</name>
<proteinExistence type="predicted"/>
<accession>M5EUN9</accession>
<organism evidence="1 2">
    <name type="scientific">Mesorhizobium metallidurans STM 2683</name>
    <dbReference type="NCBI Taxonomy" id="1297569"/>
    <lineage>
        <taxon>Bacteria</taxon>
        <taxon>Pseudomonadati</taxon>
        <taxon>Pseudomonadota</taxon>
        <taxon>Alphaproteobacteria</taxon>
        <taxon>Hyphomicrobiales</taxon>
        <taxon>Phyllobacteriaceae</taxon>
        <taxon>Mesorhizobium</taxon>
    </lineage>
</organism>
<dbReference type="RefSeq" id="WP_008877590.1">
    <property type="nucleotide sequence ID" value="NZ_CAUM01000149.1"/>
</dbReference>
<evidence type="ECO:0000313" key="2">
    <source>
        <dbReference type="Proteomes" id="UP000012062"/>
    </source>
</evidence>
<dbReference type="AlphaFoldDB" id="M5EUN9"/>
<reference evidence="1 2" key="1">
    <citation type="submission" date="2013-02" db="EMBL/GenBank/DDBJ databases">
        <authorList>
            <person name="Genoscope - CEA"/>
        </authorList>
    </citation>
    <scope>NUCLEOTIDE SEQUENCE [LARGE SCALE GENOMIC DNA]</scope>
    <source>
        <strain evidence="1 2">STM 2683</strain>
    </source>
</reference>
<protein>
    <submittedName>
        <fullName evidence="1">Uncharacterized protein</fullName>
    </submittedName>
</protein>
<dbReference type="STRING" id="1297569.MESS2_790011"/>
<dbReference type="EMBL" id="CAUM01000149">
    <property type="protein sequence ID" value="CCV08719.1"/>
    <property type="molecule type" value="Genomic_DNA"/>
</dbReference>
<evidence type="ECO:0000313" key="1">
    <source>
        <dbReference type="EMBL" id="CCV08719.1"/>
    </source>
</evidence>
<dbReference type="Proteomes" id="UP000012062">
    <property type="component" value="Unassembled WGS sequence"/>
</dbReference>
<comment type="caution">
    <text evidence="1">The sequence shown here is derived from an EMBL/GenBank/DDBJ whole genome shotgun (WGS) entry which is preliminary data.</text>
</comment>
<keyword evidence="2" id="KW-1185">Reference proteome</keyword>
<sequence length="92" mass="10361">MLTARPKRSSQATKHGKAGFCPAFLFCLDFSQLGLAAPKMYFLPMTKLEEIKKSIAELSREELKGIHRLVRGIAGRFVGPTDRGRRKSRQAR</sequence>